<dbReference type="Proteomes" id="UP000054270">
    <property type="component" value="Unassembled WGS sequence"/>
</dbReference>
<gene>
    <name evidence="1" type="ORF">HYPSUDRAFT_40385</name>
</gene>
<sequence length="52" mass="6047">MPPGPVHLSFRKTPRYAWTLIMRLGFLWQCTEVLGSVDRDYVGLMRSLSAHR</sequence>
<evidence type="ECO:0000313" key="2">
    <source>
        <dbReference type="Proteomes" id="UP000054270"/>
    </source>
</evidence>
<accession>A0A0D2P2F4</accession>
<evidence type="ECO:0000313" key="1">
    <source>
        <dbReference type="EMBL" id="KJA22911.1"/>
    </source>
</evidence>
<dbReference type="AlphaFoldDB" id="A0A0D2P2F4"/>
<proteinExistence type="predicted"/>
<dbReference type="EMBL" id="KN817546">
    <property type="protein sequence ID" value="KJA22911.1"/>
    <property type="molecule type" value="Genomic_DNA"/>
</dbReference>
<name>A0A0D2P2F4_HYPSF</name>
<keyword evidence="2" id="KW-1185">Reference proteome</keyword>
<protein>
    <submittedName>
        <fullName evidence="1">Uncharacterized protein</fullName>
    </submittedName>
</protein>
<organism evidence="1 2">
    <name type="scientific">Hypholoma sublateritium (strain FD-334 SS-4)</name>
    <dbReference type="NCBI Taxonomy" id="945553"/>
    <lineage>
        <taxon>Eukaryota</taxon>
        <taxon>Fungi</taxon>
        <taxon>Dikarya</taxon>
        <taxon>Basidiomycota</taxon>
        <taxon>Agaricomycotina</taxon>
        <taxon>Agaricomycetes</taxon>
        <taxon>Agaricomycetidae</taxon>
        <taxon>Agaricales</taxon>
        <taxon>Agaricineae</taxon>
        <taxon>Strophariaceae</taxon>
        <taxon>Hypholoma</taxon>
    </lineage>
</organism>
<reference evidence="2" key="1">
    <citation type="submission" date="2014-04" db="EMBL/GenBank/DDBJ databases">
        <title>Evolutionary Origins and Diversification of the Mycorrhizal Mutualists.</title>
        <authorList>
            <consortium name="DOE Joint Genome Institute"/>
            <consortium name="Mycorrhizal Genomics Consortium"/>
            <person name="Kohler A."/>
            <person name="Kuo A."/>
            <person name="Nagy L.G."/>
            <person name="Floudas D."/>
            <person name="Copeland A."/>
            <person name="Barry K.W."/>
            <person name="Cichocki N."/>
            <person name="Veneault-Fourrey C."/>
            <person name="LaButti K."/>
            <person name="Lindquist E.A."/>
            <person name="Lipzen A."/>
            <person name="Lundell T."/>
            <person name="Morin E."/>
            <person name="Murat C."/>
            <person name="Riley R."/>
            <person name="Ohm R."/>
            <person name="Sun H."/>
            <person name="Tunlid A."/>
            <person name="Henrissat B."/>
            <person name="Grigoriev I.V."/>
            <person name="Hibbett D.S."/>
            <person name="Martin F."/>
        </authorList>
    </citation>
    <scope>NUCLEOTIDE SEQUENCE [LARGE SCALE GENOMIC DNA]</scope>
    <source>
        <strain evidence="2">FD-334 SS-4</strain>
    </source>
</reference>